<dbReference type="RefSeq" id="WP_089412497.1">
    <property type="nucleotide sequence ID" value="NZ_FZQA01000004.1"/>
</dbReference>
<name>A0A239PUZ5_9PROT</name>
<dbReference type="Proteomes" id="UP000198346">
    <property type="component" value="Unassembled WGS sequence"/>
</dbReference>
<gene>
    <name evidence="3" type="ORF">SAMN06297382_2027</name>
</gene>
<evidence type="ECO:0000259" key="1">
    <source>
        <dbReference type="Pfam" id="PF04773"/>
    </source>
</evidence>
<dbReference type="PANTHER" id="PTHR30273">
    <property type="entry name" value="PERIPLASMIC SIGNAL SENSOR AND SIGMA FACTOR ACTIVATOR FECR-RELATED"/>
    <property type="match status" value="1"/>
</dbReference>
<dbReference type="InterPro" id="IPR006860">
    <property type="entry name" value="FecR"/>
</dbReference>
<evidence type="ECO:0000259" key="2">
    <source>
        <dbReference type="Pfam" id="PF16220"/>
    </source>
</evidence>
<reference evidence="3 4" key="1">
    <citation type="submission" date="2017-07" db="EMBL/GenBank/DDBJ databases">
        <authorList>
            <person name="Sun Z.S."/>
            <person name="Albrecht U."/>
            <person name="Echele G."/>
            <person name="Lee C.C."/>
        </authorList>
    </citation>
    <scope>NUCLEOTIDE SEQUENCE [LARGE SCALE GENOMIC DNA]</scope>
    <source>
        <strain evidence="3 4">CGMCC 1.12710</strain>
    </source>
</reference>
<organism evidence="3 4">
    <name type="scientific">Amphiplicatus metriothermophilus</name>
    <dbReference type="NCBI Taxonomy" id="1519374"/>
    <lineage>
        <taxon>Bacteria</taxon>
        <taxon>Pseudomonadati</taxon>
        <taxon>Pseudomonadota</taxon>
        <taxon>Alphaproteobacteria</taxon>
        <taxon>Parvularculales</taxon>
        <taxon>Parvularculaceae</taxon>
        <taxon>Amphiplicatus</taxon>
    </lineage>
</organism>
<keyword evidence="4" id="KW-1185">Reference proteome</keyword>
<feature type="domain" description="FecR protein" evidence="1">
    <location>
        <begin position="133"/>
        <end position="223"/>
    </location>
</feature>
<feature type="domain" description="FecR N-terminal" evidence="2">
    <location>
        <begin position="16"/>
        <end position="56"/>
    </location>
</feature>
<proteinExistence type="predicted"/>
<dbReference type="Gene3D" id="3.55.50.30">
    <property type="match status" value="1"/>
</dbReference>
<dbReference type="Gene3D" id="2.60.120.1440">
    <property type="match status" value="1"/>
</dbReference>
<dbReference type="GO" id="GO:0016989">
    <property type="term" value="F:sigma factor antagonist activity"/>
    <property type="evidence" value="ECO:0007669"/>
    <property type="project" value="TreeGrafter"/>
</dbReference>
<accession>A0A239PUZ5</accession>
<dbReference type="Pfam" id="PF16220">
    <property type="entry name" value="DUF4880"/>
    <property type="match status" value="1"/>
</dbReference>
<dbReference type="PIRSF" id="PIRSF018266">
    <property type="entry name" value="FecR"/>
    <property type="match status" value="1"/>
</dbReference>
<dbReference type="OrthoDB" id="9798846at2"/>
<dbReference type="InterPro" id="IPR032623">
    <property type="entry name" value="FecR_N"/>
</dbReference>
<dbReference type="EMBL" id="FZQA01000004">
    <property type="protein sequence ID" value="SNT74121.1"/>
    <property type="molecule type" value="Genomic_DNA"/>
</dbReference>
<dbReference type="AlphaFoldDB" id="A0A239PUZ5"/>
<dbReference type="PANTHER" id="PTHR30273:SF2">
    <property type="entry name" value="PROTEIN FECR"/>
    <property type="match status" value="1"/>
</dbReference>
<protein>
    <submittedName>
        <fullName evidence="3">FecR family protein</fullName>
    </submittedName>
</protein>
<evidence type="ECO:0000313" key="4">
    <source>
        <dbReference type="Proteomes" id="UP000198346"/>
    </source>
</evidence>
<evidence type="ECO:0000313" key="3">
    <source>
        <dbReference type="EMBL" id="SNT74121.1"/>
    </source>
</evidence>
<dbReference type="Pfam" id="PF04773">
    <property type="entry name" value="FecR"/>
    <property type="match status" value="1"/>
</dbReference>
<sequence length="347" mass="37889">MSAAPFVRSPRAPEKAAAFWRARRLSDGWTPADEARFQAWLDEDPAHAAAYRRAERALAQAEGLTRYGALEPFRRAAREAASRGGSRLAAPGRALVAASLLLLVVAVGVATRGFFAEDADRLAQSDDRQEETVYATKLGEQRAAVLPDGSRIVLNTETRLRWAASGDERRVVLDAGQAAFDVNADPDRPFVVFVGDRKITVVGTQFDVRADGDTSRITLLEGRLSVESAAASEGAARVYLQPGEQFVSSPYDEPIIRQVNVNIVTAWRHGRLIFDEEPLEAAIAEVNRYSSKKLVLQGEGLDSFRISGVFRIGEPDAFAAALTTYFPIEIAEQTDSAVTIRKIETAR</sequence>
<dbReference type="InterPro" id="IPR012373">
    <property type="entry name" value="Ferrdict_sens_TM"/>
</dbReference>